<dbReference type="KEGG" id="bne:DA69_00875"/>
<gene>
    <name evidence="1" type="ORF">DA69_00875</name>
</gene>
<organism evidence="1 2">
    <name type="scientific">Brevundimonas naejangsanensis</name>
    <dbReference type="NCBI Taxonomy" id="588932"/>
    <lineage>
        <taxon>Bacteria</taxon>
        <taxon>Pseudomonadati</taxon>
        <taxon>Pseudomonadota</taxon>
        <taxon>Alphaproteobacteria</taxon>
        <taxon>Caulobacterales</taxon>
        <taxon>Caulobacteraceae</taxon>
        <taxon>Brevundimonas</taxon>
    </lineage>
</organism>
<proteinExistence type="predicted"/>
<accession>A0A172Y2L1</accession>
<dbReference type="Pfam" id="PF06108">
    <property type="entry name" value="DUF952"/>
    <property type="match status" value="1"/>
</dbReference>
<reference evidence="1 2" key="1">
    <citation type="journal article" date="2014" name="Genome Announc.">
        <title>Genome Sequence of a Promising Hydrogen-Producing Facultative Anaerobic Bacterium, Brevundimonas naejangsanensis Strain B1.</title>
        <authorList>
            <person name="Su H."/>
            <person name="Zhang T."/>
            <person name="Bao M."/>
            <person name="Jiang Y."/>
            <person name="Wang Y."/>
            <person name="Tan T."/>
        </authorList>
    </citation>
    <scope>NUCLEOTIDE SEQUENCE [LARGE SCALE GENOMIC DNA]</scope>
    <source>
        <strain evidence="1 2">B1</strain>
    </source>
</reference>
<dbReference type="eggNOG" id="COG3502">
    <property type="taxonomic scope" value="Bacteria"/>
</dbReference>
<dbReference type="OrthoDB" id="9799937at2"/>
<dbReference type="EMBL" id="CP015614">
    <property type="protein sequence ID" value="ANF53449.1"/>
    <property type="molecule type" value="Genomic_DNA"/>
</dbReference>
<dbReference type="PANTHER" id="PTHR34129">
    <property type="entry name" value="BLR1139 PROTEIN"/>
    <property type="match status" value="1"/>
</dbReference>
<dbReference type="GO" id="GO:0016740">
    <property type="term" value="F:transferase activity"/>
    <property type="evidence" value="ECO:0007669"/>
    <property type="project" value="UniProtKB-KW"/>
</dbReference>
<dbReference type="Proteomes" id="UP000077603">
    <property type="component" value="Chromosome"/>
</dbReference>
<dbReference type="InterPro" id="IPR009297">
    <property type="entry name" value="DUF952"/>
</dbReference>
<keyword evidence="2" id="KW-1185">Reference proteome</keyword>
<dbReference type="SUPFAM" id="SSF56399">
    <property type="entry name" value="ADP-ribosylation"/>
    <property type="match status" value="1"/>
</dbReference>
<dbReference type="PANTHER" id="PTHR34129:SF1">
    <property type="entry name" value="DUF952 DOMAIN-CONTAINING PROTEIN"/>
    <property type="match status" value="1"/>
</dbReference>
<dbReference type="AlphaFoldDB" id="A0A172Y2L1"/>
<dbReference type="RefSeq" id="WP_025977907.1">
    <property type="nucleotide sequence ID" value="NZ_CP015614.1"/>
</dbReference>
<evidence type="ECO:0000313" key="2">
    <source>
        <dbReference type="Proteomes" id="UP000077603"/>
    </source>
</evidence>
<protein>
    <submittedName>
        <fullName evidence="1">Glutathione S-transferase</fullName>
    </submittedName>
</protein>
<sequence length="119" mass="12665">MTDLPHFAFKILSRADWRAALAEGRYDGSAVDLADGYIHLSAADQLEATAAKHYAGQSDLMLVEVDLTALGDALIWEPSRGGALFPHIYGPLPVAATRGARALSVSADGRMVIEETARA</sequence>
<evidence type="ECO:0000313" key="1">
    <source>
        <dbReference type="EMBL" id="ANF53449.1"/>
    </source>
</evidence>
<dbReference type="STRING" id="588932.DA69_00875"/>
<dbReference type="Gene3D" id="3.20.170.20">
    <property type="entry name" value="Protein of unknown function DUF952"/>
    <property type="match status" value="1"/>
</dbReference>
<name>A0A172Y2L1_9CAUL</name>
<keyword evidence="1" id="KW-0808">Transferase</keyword>